<dbReference type="PANTHER" id="PTHR24365:SF541">
    <property type="entry name" value="PROTEIN TOLL-RELATED"/>
    <property type="match status" value="1"/>
</dbReference>
<dbReference type="SUPFAM" id="SSF52058">
    <property type="entry name" value="L domain-like"/>
    <property type="match status" value="3"/>
</dbReference>
<dbReference type="InterPro" id="IPR000483">
    <property type="entry name" value="Cys-rich_flank_reg_C"/>
</dbReference>
<comment type="caution">
    <text evidence="14">The sequence shown here is derived from an EMBL/GenBank/DDBJ whole genome shotgun (WGS) entry which is preliminary data.</text>
</comment>
<evidence type="ECO:0000256" key="12">
    <source>
        <dbReference type="SAM" id="Phobius"/>
    </source>
</evidence>
<dbReference type="Gene3D" id="3.80.10.10">
    <property type="entry name" value="Ribonuclease Inhibitor"/>
    <property type="match status" value="5"/>
</dbReference>
<keyword evidence="15" id="KW-1185">Reference proteome</keyword>
<evidence type="ECO:0000256" key="2">
    <source>
        <dbReference type="ARBA" id="ARBA00009634"/>
    </source>
</evidence>
<dbReference type="InterPro" id="IPR035897">
    <property type="entry name" value="Toll_tir_struct_dom_sf"/>
</dbReference>
<dbReference type="FunFam" id="3.40.50.10140:FF:000020">
    <property type="entry name" value="Blast:Protein toll"/>
    <property type="match status" value="1"/>
</dbReference>
<dbReference type="PANTHER" id="PTHR24365">
    <property type="entry name" value="TOLL-LIKE RECEPTOR"/>
    <property type="match status" value="1"/>
</dbReference>
<dbReference type="FunFam" id="3.80.10.10:FF:001164">
    <property type="entry name" value="GH01279p"/>
    <property type="match status" value="2"/>
</dbReference>
<name>A0AAN7SK47_9COLE</name>
<dbReference type="Pfam" id="PF13855">
    <property type="entry name" value="LRR_8"/>
    <property type="match status" value="1"/>
</dbReference>
<dbReference type="GO" id="GO:0007165">
    <property type="term" value="P:signal transduction"/>
    <property type="evidence" value="ECO:0007669"/>
    <property type="project" value="InterPro"/>
</dbReference>
<comment type="subcellular location">
    <subcellularLocation>
        <location evidence="1">Membrane</location>
        <topology evidence="1">Single-pass type I membrane protein</topology>
    </subcellularLocation>
</comment>
<dbReference type="InterPro" id="IPR032675">
    <property type="entry name" value="LRR_dom_sf"/>
</dbReference>
<comment type="similarity">
    <text evidence="2">Belongs to the Toll-like receptor family.</text>
</comment>
<evidence type="ECO:0000313" key="15">
    <source>
        <dbReference type="Proteomes" id="UP001353858"/>
    </source>
</evidence>
<dbReference type="GO" id="GO:0038023">
    <property type="term" value="F:signaling receptor activity"/>
    <property type="evidence" value="ECO:0007669"/>
    <property type="project" value="TreeGrafter"/>
</dbReference>
<dbReference type="AlphaFoldDB" id="A0AAN7SK47"/>
<dbReference type="Pfam" id="PF13306">
    <property type="entry name" value="LRR_5"/>
    <property type="match status" value="1"/>
</dbReference>
<dbReference type="Proteomes" id="UP001353858">
    <property type="component" value="Unassembled WGS sequence"/>
</dbReference>
<evidence type="ECO:0000256" key="11">
    <source>
        <dbReference type="SAM" id="MobiDB-lite"/>
    </source>
</evidence>
<dbReference type="InterPro" id="IPR000157">
    <property type="entry name" value="TIR_dom"/>
</dbReference>
<reference evidence="15" key="1">
    <citation type="submission" date="2023-01" db="EMBL/GenBank/DDBJ databases">
        <title>Key to firefly adult light organ development and bioluminescence: homeobox transcription factors regulate luciferase expression and transportation to peroxisome.</title>
        <authorList>
            <person name="Fu X."/>
        </authorList>
    </citation>
    <scope>NUCLEOTIDE SEQUENCE [LARGE SCALE GENOMIC DNA]</scope>
</reference>
<dbReference type="PRINTS" id="PR01537">
    <property type="entry name" value="INTRLKN1R1F"/>
</dbReference>
<dbReference type="SMART" id="SM00369">
    <property type="entry name" value="LRR_TYP"/>
    <property type="match status" value="12"/>
</dbReference>
<dbReference type="PROSITE" id="PS50104">
    <property type="entry name" value="TIR"/>
    <property type="match status" value="1"/>
</dbReference>
<dbReference type="SMART" id="SM00255">
    <property type="entry name" value="TIR"/>
    <property type="match status" value="1"/>
</dbReference>
<gene>
    <name evidence="14" type="ORF">RN001_006893</name>
</gene>
<accession>A0AAN7SK47</accession>
<keyword evidence="7 12" id="KW-1133">Transmembrane helix</keyword>
<dbReference type="InterPro" id="IPR026906">
    <property type="entry name" value="LRR_5"/>
</dbReference>
<sequence length="1122" mass="129254">MRPSKIRFSRSEQRSTPKAAQRSNNEQTHTEQPERKLYMQRWHTTDRQPQKNSDANSQRKNLQTEVLRLKDLKDTMVIFKYLFASILWSIVQSSGDFDCRSSNGCNCSTALTHYEYQCPLDDTDVVVQVFPEYGLKIQCIKNISWTTQQLPAIKFGVAESVFFRTCPMPEQGISDIIDRLGVNSTKELQIDFTASFENHTLSSKYFYGLDYLENLILNNNQISEIEEDVFRYLENLTSIDLSVNFIKIKPKMFQYVTNLKLLDLSQNHLKYIPNELFNNLKNLKILFLYSNELTTLNTTLFADLQNLESLDIRNTNLQYIPDQVFYPLSNLRVISLAMNKFKTIPENAFIKNKHLEGIQLNRNKYLEDLPDYLFSNLTHLKYLQLSDCNLKSLPENLLYASGHVQNIYLQDNSLTELPENVFKGLSELENLDLSNNALTNLPSNVFYSLTELKTLNLENNQLVTISQRLFFSLQNLETINLRNNQIVSLHRYSFQRLESLKEINLSYNYLDLTENETTVSPFNNNLRLEKVDLSHNNIVYMSEDWSFSKINLKELDFSFNRITYLHFKHLVVVSHKLVINLSNNNITTVDFSNAEVLARAQGNIDAYTSNGPNIVIHLDGNPIQCDCYIYDFVRYFDRSIDPMVPTLVSITADNLQCHSPHNFIGFPVKSLKPKMLTCRLDQLEPDAICPDHCACVIRPWSKSFIVNCENQNLTEVPNIVLPRGNMFSQTEVYLDGNKIRAGPVRNVAYENVTKLSLSTNYLEELKWLPPKIESLKIDNNNISFLGYETLEMLNTSFLSNVSFGNNPWKCDCLATNFSNYLVTNLAKKSIDANNIQCSKTGKLLVHLNVNELCPNHTAMTITVSVCIAIIGIAIAIFTVFYYRFELEIKVWLYAHNMLLWFVTEEEIDKDKLYDAFISYSHIDEDFVVNQLMPVLEQGPIPYKLCLHIRDWIAGEFIPKQITRSVENSRRTIVVLSPSFLQSVWGKIEFRTAHTQAMKEGRARVIVVLYGDVDLDNDLDDELKAYIKTNTYVKWGDPWFWDKLRYALPHSKLKMTRKTQNIMISLNDKLDLINGIPTTPNAGTTPPPMDGLPPLLLKDHPLNFSTTPPAESGLKPLLITMNK</sequence>
<keyword evidence="6" id="KW-0677">Repeat</keyword>
<keyword evidence="4 12" id="KW-0812">Transmembrane</keyword>
<keyword evidence="5" id="KW-0732">Signal</keyword>
<evidence type="ECO:0000256" key="8">
    <source>
        <dbReference type="ARBA" id="ARBA00023136"/>
    </source>
</evidence>
<dbReference type="FunFam" id="3.80.10.10:FF:000727">
    <property type="entry name" value="Toll-like protein"/>
    <property type="match status" value="1"/>
</dbReference>
<evidence type="ECO:0000256" key="10">
    <source>
        <dbReference type="ARBA" id="ARBA00023180"/>
    </source>
</evidence>
<evidence type="ECO:0000256" key="7">
    <source>
        <dbReference type="ARBA" id="ARBA00022989"/>
    </source>
</evidence>
<keyword evidence="10" id="KW-0325">Glycoprotein</keyword>
<feature type="transmembrane region" description="Helical" evidence="12">
    <location>
        <begin position="858"/>
        <end position="882"/>
    </location>
</feature>
<feature type="region of interest" description="Disordered" evidence="11">
    <location>
        <begin position="1"/>
        <end position="59"/>
    </location>
</feature>
<dbReference type="InterPro" id="IPR003591">
    <property type="entry name" value="Leu-rich_rpt_typical-subtyp"/>
</dbReference>
<feature type="domain" description="TIR" evidence="13">
    <location>
        <begin position="911"/>
        <end position="1047"/>
    </location>
</feature>
<feature type="compositionally biased region" description="Polar residues" evidence="11">
    <location>
        <begin position="50"/>
        <end position="59"/>
    </location>
</feature>
<evidence type="ECO:0000256" key="1">
    <source>
        <dbReference type="ARBA" id="ARBA00004479"/>
    </source>
</evidence>
<dbReference type="EMBL" id="JARPUR010000002">
    <property type="protein sequence ID" value="KAK4883574.1"/>
    <property type="molecule type" value="Genomic_DNA"/>
</dbReference>
<evidence type="ECO:0000256" key="4">
    <source>
        <dbReference type="ARBA" id="ARBA00022692"/>
    </source>
</evidence>
<dbReference type="PROSITE" id="PS51450">
    <property type="entry name" value="LRR"/>
    <property type="match status" value="4"/>
</dbReference>
<evidence type="ECO:0000256" key="9">
    <source>
        <dbReference type="ARBA" id="ARBA00023170"/>
    </source>
</evidence>
<organism evidence="14 15">
    <name type="scientific">Aquatica leii</name>
    <dbReference type="NCBI Taxonomy" id="1421715"/>
    <lineage>
        <taxon>Eukaryota</taxon>
        <taxon>Metazoa</taxon>
        <taxon>Ecdysozoa</taxon>
        <taxon>Arthropoda</taxon>
        <taxon>Hexapoda</taxon>
        <taxon>Insecta</taxon>
        <taxon>Pterygota</taxon>
        <taxon>Neoptera</taxon>
        <taxon>Endopterygota</taxon>
        <taxon>Coleoptera</taxon>
        <taxon>Polyphaga</taxon>
        <taxon>Elateriformia</taxon>
        <taxon>Elateroidea</taxon>
        <taxon>Lampyridae</taxon>
        <taxon>Luciolinae</taxon>
        <taxon>Aquatica</taxon>
    </lineage>
</organism>
<dbReference type="Pfam" id="PF13676">
    <property type="entry name" value="TIR_2"/>
    <property type="match status" value="1"/>
</dbReference>
<evidence type="ECO:0000313" key="14">
    <source>
        <dbReference type="EMBL" id="KAK4883574.1"/>
    </source>
</evidence>
<evidence type="ECO:0000256" key="6">
    <source>
        <dbReference type="ARBA" id="ARBA00022737"/>
    </source>
</evidence>
<dbReference type="SUPFAM" id="SSF52200">
    <property type="entry name" value="Toll/Interleukin receptor TIR domain"/>
    <property type="match status" value="1"/>
</dbReference>
<keyword evidence="9" id="KW-0675">Receptor</keyword>
<keyword evidence="3" id="KW-0433">Leucine-rich repeat</keyword>
<proteinExistence type="inferred from homology"/>
<feature type="compositionally biased region" description="Basic and acidic residues" evidence="11">
    <location>
        <begin position="28"/>
        <end position="49"/>
    </location>
</feature>
<feature type="compositionally biased region" description="Polar residues" evidence="11">
    <location>
        <begin position="16"/>
        <end position="27"/>
    </location>
</feature>
<dbReference type="PRINTS" id="PR00019">
    <property type="entry name" value="LEURICHRPT"/>
</dbReference>
<protein>
    <recommendedName>
        <fullName evidence="13">TIR domain-containing protein</fullName>
    </recommendedName>
</protein>
<dbReference type="SMART" id="SM00364">
    <property type="entry name" value="LRR_BAC"/>
    <property type="match status" value="8"/>
</dbReference>
<dbReference type="SMART" id="SM00365">
    <property type="entry name" value="LRR_SD22"/>
    <property type="match status" value="8"/>
</dbReference>
<evidence type="ECO:0000256" key="3">
    <source>
        <dbReference type="ARBA" id="ARBA00022614"/>
    </source>
</evidence>
<evidence type="ECO:0000259" key="13">
    <source>
        <dbReference type="PROSITE" id="PS50104"/>
    </source>
</evidence>
<keyword evidence="8 12" id="KW-0472">Membrane</keyword>
<evidence type="ECO:0000256" key="5">
    <source>
        <dbReference type="ARBA" id="ARBA00022729"/>
    </source>
</evidence>
<dbReference type="Gene3D" id="3.40.50.10140">
    <property type="entry name" value="Toll/interleukin-1 receptor homology (TIR) domain"/>
    <property type="match status" value="1"/>
</dbReference>
<dbReference type="SMART" id="SM00082">
    <property type="entry name" value="LRRCT"/>
    <property type="match status" value="2"/>
</dbReference>
<dbReference type="GO" id="GO:0005886">
    <property type="term" value="C:plasma membrane"/>
    <property type="evidence" value="ECO:0007669"/>
    <property type="project" value="TreeGrafter"/>
</dbReference>
<dbReference type="InterPro" id="IPR001611">
    <property type="entry name" value="Leu-rich_rpt"/>
</dbReference>